<evidence type="ECO:0000313" key="11">
    <source>
        <dbReference type="Proteomes" id="UP000823989"/>
    </source>
</evidence>
<dbReference type="GO" id="GO:0016616">
    <property type="term" value="F:oxidoreductase activity, acting on the CH-OH group of donors, NAD or NADP as acceptor"/>
    <property type="evidence" value="ECO:0007669"/>
    <property type="project" value="InterPro"/>
</dbReference>
<feature type="domain" description="Malic enzyme NAD-binding" evidence="8">
    <location>
        <begin position="160"/>
        <end position="384"/>
    </location>
</feature>
<dbReference type="CDD" id="cd05311">
    <property type="entry name" value="NAD_bind_2_malic_enz"/>
    <property type="match status" value="1"/>
</dbReference>
<feature type="binding site" evidence="7">
    <location>
        <position position="159"/>
    </location>
    <ligand>
        <name>a divalent metal cation</name>
        <dbReference type="ChEBI" id="CHEBI:60240"/>
    </ligand>
</feature>
<evidence type="ECO:0000256" key="7">
    <source>
        <dbReference type="PIRSR" id="PIRSR000106-3"/>
    </source>
</evidence>
<evidence type="ECO:0000256" key="6">
    <source>
        <dbReference type="PIRSR" id="PIRSR000106-2"/>
    </source>
</evidence>
<sequence length="407" mass="43800">MSLRDDALHMHKQKQGKLSVNSKVEIKDREALSLAYSPGVAEPCKEIYEDDRTVFDYTIKSNTVGVVTDGSAVLGLGNIGAKASLPVMEGKSALFKNFAGVDSFPIALETNDVDEIVNTVKLMTPIFGGINLEDISAPRCFEIEARLSRETDIPVFHDDQHGTAIVTLSGLMNALKLTDRSLNKIKVVLNGAGAAGVAIVKLLYSFGVKEMIMCDSRGAIYEGRPNGMNPVKEKIAQFTNQDQVEGGLEDVIQDADVFIGVSIEGALTEEMVKTMAEDPIIFAMANPNPEIMPDTAKAAGASIIGTGRSDFPNQINNVLAFPGIFRGALDVRATHINDEMKKAAVVAIADLISEDELRADYVIPDAFNKEVAPNVAKAVAKAAMESGVSRIKVDPEEVYQNALKLTQ</sequence>
<keyword evidence="4" id="KW-0560">Oxidoreductase</keyword>
<dbReference type="GO" id="GO:0004470">
    <property type="term" value="F:malic enzyme activity"/>
    <property type="evidence" value="ECO:0007669"/>
    <property type="project" value="InterPro"/>
</dbReference>
<evidence type="ECO:0000256" key="5">
    <source>
        <dbReference type="PIRSR" id="PIRSR000106-1"/>
    </source>
</evidence>
<dbReference type="InterPro" id="IPR012302">
    <property type="entry name" value="Malic_NAD-bd"/>
</dbReference>
<reference evidence="10" key="2">
    <citation type="submission" date="2021-04" db="EMBL/GenBank/DDBJ databases">
        <authorList>
            <person name="Gilroy R."/>
        </authorList>
    </citation>
    <scope>NUCLEOTIDE SEQUENCE</scope>
    <source>
        <strain evidence="10">ChiHjej13B12-752</strain>
    </source>
</reference>
<feature type="binding site" evidence="6">
    <location>
        <position position="316"/>
    </location>
    <ligand>
        <name>(S)-malate</name>
        <dbReference type="ChEBI" id="CHEBI:15589"/>
    </ligand>
</feature>
<evidence type="ECO:0000256" key="2">
    <source>
        <dbReference type="ARBA" id="ARBA00008785"/>
    </source>
</evidence>
<dbReference type="InterPro" id="IPR051674">
    <property type="entry name" value="Malate_Decarboxylase"/>
</dbReference>
<evidence type="ECO:0000259" key="9">
    <source>
        <dbReference type="SMART" id="SM01274"/>
    </source>
</evidence>
<dbReference type="PIRSF" id="PIRSF000106">
    <property type="entry name" value="ME"/>
    <property type="match status" value="1"/>
</dbReference>
<feature type="domain" description="Malic enzyme N-terminal" evidence="9">
    <location>
        <begin position="15"/>
        <end position="148"/>
    </location>
</feature>
<dbReference type="GO" id="GO:0051287">
    <property type="term" value="F:NAD binding"/>
    <property type="evidence" value="ECO:0007669"/>
    <property type="project" value="InterPro"/>
</dbReference>
<dbReference type="AlphaFoldDB" id="A0A9D1TZS3"/>
<evidence type="ECO:0000313" key="10">
    <source>
        <dbReference type="EMBL" id="HIW12948.1"/>
    </source>
</evidence>
<dbReference type="InterPro" id="IPR001891">
    <property type="entry name" value="Malic_OxRdtase"/>
</dbReference>
<name>A0A9D1TZS3_9STAP</name>
<feature type="binding site" evidence="7">
    <location>
        <position position="133"/>
    </location>
    <ligand>
        <name>a divalent metal cation</name>
        <dbReference type="ChEBI" id="CHEBI:60240"/>
    </ligand>
</feature>
<comment type="cofactor">
    <cofactor evidence="7">
        <name>Mg(2+)</name>
        <dbReference type="ChEBI" id="CHEBI:18420"/>
    </cofactor>
    <cofactor evidence="7">
        <name>Mn(2+)</name>
        <dbReference type="ChEBI" id="CHEBI:29035"/>
    </cofactor>
    <text evidence="7">Divalent metal cations. Prefers magnesium or manganese.</text>
</comment>
<dbReference type="Proteomes" id="UP000823989">
    <property type="component" value="Unassembled WGS sequence"/>
</dbReference>
<organism evidence="10 11">
    <name type="scientific">Candidatus Salinicoccus stercoripullorum</name>
    <dbReference type="NCBI Taxonomy" id="2838756"/>
    <lineage>
        <taxon>Bacteria</taxon>
        <taxon>Bacillati</taxon>
        <taxon>Bacillota</taxon>
        <taxon>Bacilli</taxon>
        <taxon>Bacillales</taxon>
        <taxon>Staphylococcaceae</taxon>
        <taxon>Salinicoccus</taxon>
    </lineage>
</organism>
<dbReference type="InterPro" id="IPR046346">
    <property type="entry name" value="Aminoacid_DH-like_N_sf"/>
</dbReference>
<evidence type="ECO:0000256" key="1">
    <source>
        <dbReference type="ARBA" id="ARBA00001936"/>
    </source>
</evidence>
<dbReference type="PANTHER" id="PTHR43237:SF4">
    <property type="entry name" value="NADP-DEPENDENT MALIC ENZYME"/>
    <property type="match status" value="1"/>
</dbReference>
<dbReference type="InterPro" id="IPR045213">
    <property type="entry name" value="Malic_NAD-bd_bact_type"/>
</dbReference>
<dbReference type="SMART" id="SM01274">
    <property type="entry name" value="malic"/>
    <property type="match status" value="1"/>
</dbReference>
<dbReference type="InterPro" id="IPR037062">
    <property type="entry name" value="Malic_N_dom_sf"/>
</dbReference>
<feature type="active site" description="Proton donor" evidence="5">
    <location>
        <position position="36"/>
    </location>
</feature>
<dbReference type="Pfam" id="PF00390">
    <property type="entry name" value="malic"/>
    <property type="match status" value="1"/>
</dbReference>
<dbReference type="EMBL" id="DXHR01000025">
    <property type="protein sequence ID" value="HIW12948.1"/>
    <property type="molecule type" value="Genomic_DNA"/>
</dbReference>
<dbReference type="Gene3D" id="3.40.50.10380">
    <property type="entry name" value="Malic enzyme, N-terminal domain"/>
    <property type="match status" value="1"/>
</dbReference>
<feature type="binding site" evidence="6">
    <location>
        <position position="286"/>
    </location>
    <ligand>
        <name>(S)-malate</name>
        <dbReference type="ChEBI" id="CHEBI:15589"/>
    </ligand>
</feature>
<dbReference type="InterPro" id="IPR015884">
    <property type="entry name" value="Malic_enzyme_CS"/>
</dbReference>
<dbReference type="FunFam" id="3.40.50.10380:FF:000003">
    <property type="entry name" value="NADP-dependent malic enzyme"/>
    <property type="match status" value="1"/>
</dbReference>
<dbReference type="PROSITE" id="PS00331">
    <property type="entry name" value="MALIC_ENZYMES"/>
    <property type="match status" value="1"/>
</dbReference>
<comment type="similarity">
    <text evidence="2">Belongs to the malic enzymes family.</text>
</comment>
<comment type="caution">
    <text evidence="10">The sequence shown here is derived from an EMBL/GenBank/DDBJ whole genome shotgun (WGS) entry which is preliminary data.</text>
</comment>
<dbReference type="Pfam" id="PF03949">
    <property type="entry name" value="Malic_M"/>
    <property type="match status" value="1"/>
</dbReference>
<evidence type="ECO:0000256" key="4">
    <source>
        <dbReference type="ARBA" id="ARBA00023002"/>
    </source>
</evidence>
<gene>
    <name evidence="10" type="ORF">H9891_07290</name>
</gene>
<dbReference type="SMART" id="SM00919">
    <property type="entry name" value="Malic_M"/>
    <property type="match status" value="1"/>
</dbReference>
<feature type="active site" description="Proton acceptor" evidence="5">
    <location>
        <position position="91"/>
    </location>
</feature>
<dbReference type="PANTHER" id="PTHR43237">
    <property type="entry name" value="NADP-DEPENDENT MALIC ENZYME"/>
    <property type="match status" value="1"/>
</dbReference>
<proteinExistence type="inferred from homology"/>
<dbReference type="SUPFAM" id="SSF51735">
    <property type="entry name" value="NAD(P)-binding Rossmann-fold domains"/>
    <property type="match status" value="1"/>
</dbReference>
<dbReference type="SUPFAM" id="SSF53223">
    <property type="entry name" value="Aminoacid dehydrogenase-like, N-terminal domain"/>
    <property type="match status" value="1"/>
</dbReference>
<keyword evidence="3 7" id="KW-0479">Metal-binding</keyword>
<dbReference type="InterPro" id="IPR012301">
    <property type="entry name" value="Malic_N_dom"/>
</dbReference>
<feature type="binding site" evidence="7">
    <location>
        <position position="134"/>
    </location>
    <ligand>
        <name>a divalent metal cation</name>
        <dbReference type="ChEBI" id="CHEBI:60240"/>
    </ligand>
</feature>
<evidence type="ECO:0000259" key="8">
    <source>
        <dbReference type="SMART" id="SM00919"/>
    </source>
</evidence>
<dbReference type="FunFam" id="3.40.50.720:FF:000095">
    <property type="entry name" value="NADP-dependent malic enzyme"/>
    <property type="match status" value="1"/>
</dbReference>
<dbReference type="Gene3D" id="3.40.50.720">
    <property type="entry name" value="NAD(P)-binding Rossmann-like Domain"/>
    <property type="match status" value="1"/>
</dbReference>
<protein>
    <submittedName>
        <fullName evidence="10">NADP-dependent malic enzyme</fullName>
    </submittedName>
</protein>
<reference evidence="10" key="1">
    <citation type="journal article" date="2021" name="PeerJ">
        <title>Extensive microbial diversity within the chicken gut microbiome revealed by metagenomics and culture.</title>
        <authorList>
            <person name="Gilroy R."/>
            <person name="Ravi A."/>
            <person name="Getino M."/>
            <person name="Pursley I."/>
            <person name="Horton D.L."/>
            <person name="Alikhan N.F."/>
            <person name="Baker D."/>
            <person name="Gharbi K."/>
            <person name="Hall N."/>
            <person name="Watson M."/>
            <person name="Adriaenssens E.M."/>
            <person name="Foster-Nyarko E."/>
            <person name="Jarju S."/>
            <person name="Secka A."/>
            <person name="Antonio M."/>
            <person name="Oren A."/>
            <person name="Chaudhuri R.R."/>
            <person name="La Ragione R."/>
            <person name="Hildebrand F."/>
            <person name="Pallen M.J."/>
        </authorList>
    </citation>
    <scope>NUCLEOTIDE SEQUENCE</scope>
    <source>
        <strain evidence="10">ChiHjej13B12-752</strain>
    </source>
</reference>
<comment type="cofactor">
    <cofactor evidence="1">
        <name>Mn(2+)</name>
        <dbReference type="ChEBI" id="CHEBI:29035"/>
    </cofactor>
</comment>
<evidence type="ECO:0000256" key="3">
    <source>
        <dbReference type="ARBA" id="ARBA00022723"/>
    </source>
</evidence>
<accession>A0A9D1TZS3</accession>
<dbReference type="InterPro" id="IPR036291">
    <property type="entry name" value="NAD(P)-bd_dom_sf"/>
</dbReference>
<dbReference type="GO" id="GO:0046872">
    <property type="term" value="F:metal ion binding"/>
    <property type="evidence" value="ECO:0007669"/>
    <property type="project" value="UniProtKB-KW"/>
</dbReference>